<proteinExistence type="predicted"/>
<feature type="non-terminal residue" evidence="2">
    <location>
        <position position="86"/>
    </location>
</feature>
<sequence length="86" mass="8816">PSSCIPPTTLTRRAACGGDRSLPQPASAPSLRPEEPSAGSISNRVREGGRNRRTPHPTTPPLPPGSLPCPRDAGGPGTQQQGTVLS</sequence>
<organism evidence="2 3">
    <name type="scientific">Pleurodeles waltl</name>
    <name type="common">Iberian ribbed newt</name>
    <dbReference type="NCBI Taxonomy" id="8319"/>
    <lineage>
        <taxon>Eukaryota</taxon>
        <taxon>Metazoa</taxon>
        <taxon>Chordata</taxon>
        <taxon>Craniata</taxon>
        <taxon>Vertebrata</taxon>
        <taxon>Euteleostomi</taxon>
        <taxon>Amphibia</taxon>
        <taxon>Batrachia</taxon>
        <taxon>Caudata</taxon>
        <taxon>Salamandroidea</taxon>
        <taxon>Salamandridae</taxon>
        <taxon>Pleurodelinae</taxon>
        <taxon>Pleurodeles</taxon>
    </lineage>
</organism>
<comment type="caution">
    <text evidence="2">The sequence shown here is derived from an EMBL/GenBank/DDBJ whole genome shotgun (WGS) entry which is preliminary data.</text>
</comment>
<evidence type="ECO:0000313" key="2">
    <source>
        <dbReference type="EMBL" id="KAJ1201119.1"/>
    </source>
</evidence>
<feature type="non-terminal residue" evidence="2">
    <location>
        <position position="1"/>
    </location>
</feature>
<dbReference type="Proteomes" id="UP001066276">
    <property type="component" value="Chromosome 2_1"/>
</dbReference>
<reference evidence="2" key="1">
    <citation type="journal article" date="2022" name="bioRxiv">
        <title>Sequencing and chromosome-scale assembly of the giantPleurodeles waltlgenome.</title>
        <authorList>
            <person name="Brown T."/>
            <person name="Elewa A."/>
            <person name="Iarovenko S."/>
            <person name="Subramanian E."/>
            <person name="Araus A.J."/>
            <person name="Petzold A."/>
            <person name="Susuki M."/>
            <person name="Suzuki K.-i.T."/>
            <person name="Hayashi T."/>
            <person name="Toyoda A."/>
            <person name="Oliveira C."/>
            <person name="Osipova E."/>
            <person name="Leigh N.D."/>
            <person name="Simon A."/>
            <person name="Yun M.H."/>
        </authorList>
    </citation>
    <scope>NUCLEOTIDE SEQUENCE</scope>
    <source>
        <strain evidence="2">20211129_DDA</strain>
        <tissue evidence="2">Liver</tissue>
    </source>
</reference>
<name>A0AAV7VKB6_PLEWA</name>
<dbReference type="AlphaFoldDB" id="A0AAV7VKB6"/>
<dbReference type="EMBL" id="JANPWB010000003">
    <property type="protein sequence ID" value="KAJ1201119.1"/>
    <property type="molecule type" value="Genomic_DNA"/>
</dbReference>
<evidence type="ECO:0000256" key="1">
    <source>
        <dbReference type="SAM" id="MobiDB-lite"/>
    </source>
</evidence>
<evidence type="ECO:0000313" key="3">
    <source>
        <dbReference type="Proteomes" id="UP001066276"/>
    </source>
</evidence>
<feature type="compositionally biased region" description="Polar residues" evidence="1">
    <location>
        <begin position="1"/>
        <end position="11"/>
    </location>
</feature>
<keyword evidence="3" id="KW-1185">Reference proteome</keyword>
<feature type="region of interest" description="Disordered" evidence="1">
    <location>
        <begin position="1"/>
        <end position="86"/>
    </location>
</feature>
<feature type="compositionally biased region" description="Pro residues" evidence="1">
    <location>
        <begin position="57"/>
        <end position="67"/>
    </location>
</feature>
<accession>A0AAV7VKB6</accession>
<protein>
    <submittedName>
        <fullName evidence="2">Uncharacterized protein</fullName>
    </submittedName>
</protein>
<gene>
    <name evidence="2" type="ORF">NDU88_004934</name>
</gene>